<proteinExistence type="predicted"/>
<dbReference type="Proteomes" id="UP000707352">
    <property type="component" value="Unassembled WGS sequence"/>
</dbReference>
<name>A0ABX0V9C3_9HYPH</name>
<feature type="chain" id="PRO_5045146032" evidence="2">
    <location>
        <begin position="24"/>
        <end position="398"/>
    </location>
</feature>
<evidence type="ECO:0000256" key="1">
    <source>
        <dbReference type="SAM" id="MobiDB-lite"/>
    </source>
</evidence>
<dbReference type="EMBL" id="JAATJS010000001">
    <property type="protein sequence ID" value="NIX75001.1"/>
    <property type="molecule type" value="Genomic_DNA"/>
</dbReference>
<evidence type="ECO:0000313" key="4">
    <source>
        <dbReference type="Proteomes" id="UP000707352"/>
    </source>
</evidence>
<reference evidence="3 4" key="1">
    <citation type="submission" date="2020-03" db="EMBL/GenBank/DDBJ databases">
        <title>The genome sequence of Microvirga sp. c23x22.</title>
        <authorList>
            <person name="Zhang X."/>
        </authorList>
    </citation>
    <scope>NUCLEOTIDE SEQUENCE [LARGE SCALE GENOMIC DNA]</scope>
    <source>
        <strain evidence="4">c23x22</strain>
    </source>
</reference>
<comment type="caution">
    <text evidence="3">The sequence shown here is derived from an EMBL/GenBank/DDBJ whole genome shotgun (WGS) entry which is preliminary data.</text>
</comment>
<feature type="region of interest" description="Disordered" evidence="1">
    <location>
        <begin position="354"/>
        <end position="374"/>
    </location>
</feature>
<sequence length="398" mass="43759">MMRRPPPLILLVLGFLASSPIKAEPEAVAVKGENADTNPVEMVRSLQALQDQIAVGSTMAHAAQRVLLTRIDETLFPLDPQAWQDKKNVRAAVTFVLSGGKPVILRKLLSLGVLSGQDERIVQGALAYVEGREADAKRYFNDIDVVTLPPSLAGQMALVKSALTVRDDPAGSMQLLDYVRLQLPGTLVEESALRRAIFVASQTGDINKFEFLARQYIRRFRHSIYSGNFRQRFAMALTQLEFTRDPNQFGRLVVILNEMEPDSRRELYLLVARSAIDQGRTSAAILASDKALVLSDSDKVSASRARLYRAAATIVTAKGFDPGVDELRKIDRAALSVNDLTLLDSALSMANYIRNSPESPPVGKATSDQTNVAAQSPAISRAQDALGRVDQLFRREMR</sequence>
<keyword evidence="4" id="KW-1185">Reference proteome</keyword>
<gene>
    <name evidence="3" type="ORF">HB375_00045</name>
</gene>
<feature type="signal peptide" evidence="2">
    <location>
        <begin position="1"/>
        <end position="23"/>
    </location>
</feature>
<protein>
    <submittedName>
        <fullName evidence="3">Chemotaxis protein MotC</fullName>
    </submittedName>
</protein>
<accession>A0ABX0V9C3</accession>
<keyword evidence="2" id="KW-0732">Signal</keyword>
<evidence type="ECO:0000313" key="3">
    <source>
        <dbReference type="EMBL" id="NIX75001.1"/>
    </source>
</evidence>
<dbReference type="RefSeq" id="WP_167670761.1">
    <property type="nucleotide sequence ID" value="NZ_JAATJS010000001.1"/>
</dbReference>
<evidence type="ECO:0000256" key="2">
    <source>
        <dbReference type="SAM" id="SignalP"/>
    </source>
</evidence>
<organism evidence="3 4">
    <name type="scientific">Microvirga terricola</name>
    <dbReference type="NCBI Taxonomy" id="2719797"/>
    <lineage>
        <taxon>Bacteria</taxon>
        <taxon>Pseudomonadati</taxon>
        <taxon>Pseudomonadota</taxon>
        <taxon>Alphaproteobacteria</taxon>
        <taxon>Hyphomicrobiales</taxon>
        <taxon>Methylobacteriaceae</taxon>
        <taxon>Microvirga</taxon>
    </lineage>
</organism>